<feature type="compositionally biased region" description="Basic and acidic residues" evidence="1">
    <location>
        <begin position="362"/>
        <end position="376"/>
    </location>
</feature>
<dbReference type="AlphaFoldDB" id="A0A8H7N3Y0"/>
<name>A0A8H7N3Y0_BIOOC</name>
<feature type="compositionally biased region" description="Basic and acidic residues" evidence="1">
    <location>
        <begin position="217"/>
        <end position="230"/>
    </location>
</feature>
<feature type="compositionally biased region" description="Basic and acidic residues" evidence="1">
    <location>
        <begin position="322"/>
        <end position="343"/>
    </location>
</feature>
<feature type="compositionally biased region" description="Polar residues" evidence="1">
    <location>
        <begin position="310"/>
        <end position="321"/>
    </location>
</feature>
<dbReference type="Proteomes" id="UP000616885">
    <property type="component" value="Unassembled WGS sequence"/>
</dbReference>
<reference evidence="2" key="1">
    <citation type="submission" date="2020-10" db="EMBL/GenBank/DDBJ databases">
        <title>High-Quality Genome Resource of Clonostachys rosea strain S41 by Oxford Nanopore Long-Read Sequencing.</title>
        <authorList>
            <person name="Wang H."/>
        </authorList>
    </citation>
    <scope>NUCLEOTIDE SEQUENCE</scope>
    <source>
        <strain evidence="2">S41</strain>
    </source>
</reference>
<feature type="region of interest" description="Disordered" evidence="1">
    <location>
        <begin position="250"/>
        <end position="383"/>
    </location>
</feature>
<gene>
    <name evidence="2" type="ORF">IM811_017660</name>
</gene>
<feature type="compositionally biased region" description="Polar residues" evidence="1">
    <location>
        <begin position="74"/>
        <end position="85"/>
    </location>
</feature>
<feature type="compositionally biased region" description="Low complexity" evidence="1">
    <location>
        <begin position="286"/>
        <end position="300"/>
    </location>
</feature>
<feature type="compositionally biased region" description="Polar residues" evidence="1">
    <location>
        <begin position="250"/>
        <end position="259"/>
    </location>
</feature>
<dbReference type="EMBL" id="JADCTT010000009">
    <property type="protein sequence ID" value="KAF9748155.1"/>
    <property type="molecule type" value="Genomic_DNA"/>
</dbReference>
<feature type="compositionally biased region" description="Basic residues" evidence="1">
    <location>
        <begin position="43"/>
        <end position="55"/>
    </location>
</feature>
<evidence type="ECO:0000256" key="1">
    <source>
        <dbReference type="SAM" id="MobiDB-lite"/>
    </source>
</evidence>
<proteinExistence type="predicted"/>
<accession>A0A8H7N3Y0</accession>
<feature type="compositionally biased region" description="Polar residues" evidence="1">
    <location>
        <begin position="205"/>
        <end position="214"/>
    </location>
</feature>
<evidence type="ECO:0000313" key="2">
    <source>
        <dbReference type="EMBL" id="KAF9748155.1"/>
    </source>
</evidence>
<evidence type="ECO:0000313" key="3">
    <source>
        <dbReference type="Proteomes" id="UP000616885"/>
    </source>
</evidence>
<organism evidence="2 3">
    <name type="scientific">Bionectria ochroleuca</name>
    <name type="common">Gliocladium roseum</name>
    <dbReference type="NCBI Taxonomy" id="29856"/>
    <lineage>
        <taxon>Eukaryota</taxon>
        <taxon>Fungi</taxon>
        <taxon>Dikarya</taxon>
        <taxon>Ascomycota</taxon>
        <taxon>Pezizomycotina</taxon>
        <taxon>Sordariomycetes</taxon>
        <taxon>Hypocreomycetidae</taxon>
        <taxon>Hypocreales</taxon>
        <taxon>Bionectriaceae</taxon>
        <taxon>Clonostachys</taxon>
    </lineage>
</organism>
<sequence>MDESPQPTRRSERVANRGPKPRSPSPSVSLITLSSSPPPPPPPRRRQKATKRPAVKRPDAAAPQTPRYGDCITLSPSPCMSSTPQPRVPEELSTPASAQQKVRFLGRSNLYRSQAKRGVEDDAEMPLAKRARPDLRKPTTTPLALQNEPITLLDGDVILSSIEPSKSKRSRMPNRRGNATPREDESPTLLRGATDTSQLPPPVSEVQSPASPTPNRAPEEKEVVDQATKESQIKQWLKGMKAAYTQLTPPTSISSVSVGPTSPAPPTTQPSPTRRVPVQTPKKVEVVSISSDSSSEPPSDLTSEHHSVHSYVSASKSTSKKQGSEYESAHELLSTHEGAHVEDDNVGEMANANGSESGSLELNKEEEATPTRHPALDIRSSIF</sequence>
<feature type="compositionally biased region" description="Low complexity" evidence="1">
    <location>
        <begin position="25"/>
        <end position="35"/>
    </location>
</feature>
<protein>
    <submittedName>
        <fullName evidence="2">Uncharacterized protein</fullName>
    </submittedName>
</protein>
<comment type="caution">
    <text evidence="2">The sequence shown here is derived from an EMBL/GenBank/DDBJ whole genome shotgun (WGS) entry which is preliminary data.</text>
</comment>
<feature type="region of interest" description="Disordered" evidence="1">
    <location>
        <begin position="1"/>
        <end position="230"/>
    </location>
</feature>